<dbReference type="RefSeq" id="WP_284364551.1">
    <property type="nucleotide sequence ID" value="NZ_BSNI01000002.1"/>
</dbReference>
<dbReference type="Proteomes" id="UP001161405">
    <property type="component" value="Unassembled WGS sequence"/>
</dbReference>
<dbReference type="PIRSF" id="PIRSF006324">
    <property type="entry name" value="LeuE"/>
    <property type="match status" value="1"/>
</dbReference>
<evidence type="ECO:0000256" key="6">
    <source>
        <dbReference type="SAM" id="Phobius"/>
    </source>
</evidence>
<name>A0ABQ5UUD4_9HYPH</name>
<reference evidence="7" key="2">
    <citation type="submission" date="2023-01" db="EMBL/GenBank/DDBJ databases">
        <title>Draft genome sequence of Maritalea porphyrae strain NBRC 107169.</title>
        <authorList>
            <person name="Sun Q."/>
            <person name="Mori K."/>
        </authorList>
    </citation>
    <scope>NUCLEOTIDE SEQUENCE</scope>
    <source>
        <strain evidence="7">NBRC 107169</strain>
    </source>
</reference>
<feature type="transmembrane region" description="Helical" evidence="6">
    <location>
        <begin position="71"/>
        <end position="92"/>
    </location>
</feature>
<comment type="caution">
    <text evidence="7">The sequence shown here is derived from an EMBL/GenBank/DDBJ whole genome shotgun (WGS) entry which is preliminary data.</text>
</comment>
<dbReference type="PANTHER" id="PTHR30086">
    <property type="entry name" value="ARGININE EXPORTER PROTEIN ARGO"/>
    <property type="match status" value="1"/>
</dbReference>
<dbReference type="Pfam" id="PF01810">
    <property type="entry name" value="LysE"/>
    <property type="match status" value="1"/>
</dbReference>
<evidence type="ECO:0000256" key="2">
    <source>
        <dbReference type="ARBA" id="ARBA00022475"/>
    </source>
</evidence>
<evidence type="ECO:0000313" key="7">
    <source>
        <dbReference type="EMBL" id="GLQ17999.1"/>
    </source>
</evidence>
<organism evidence="7 8">
    <name type="scientific">Maritalea porphyrae</name>
    <dbReference type="NCBI Taxonomy" id="880732"/>
    <lineage>
        <taxon>Bacteria</taxon>
        <taxon>Pseudomonadati</taxon>
        <taxon>Pseudomonadota</taxon>
        <taxon>Alphaproteobacteria</taxon>
        <taxon>Hyphomicrobiales</taxon>
        <taxon>Devosiaceae</taxon>
        <taxon>Maritalea</taxon>
    </lineage>
</organism>
<protein>
    <submittedName>
        <fullName evidence="7">Lysine transporter LysE</fullName>
    </submittedName>
</protein>
<evidence type="ECO:0000313" key="8">
    <source>
        <dbReference type="Proteomes" id="UP001161405"/>
    </source>
</evidence>
<dbReference type="EMBL" id="BSNI01000002">
    <property type="protein sequence ID" value="GLQ17999.1"/>
    <property type="molecule type" value="Genomic_DNA"/>
</dbReference>
<keyword evidence="3 6" id="KW-0812">Transmembrane</keyword>
<evidence type="ECO:0000256" key="1">
    <source>
        <dbReference type="ARBA" id="ARBA00004651"/>
    </source>
</evidence>
<keyword evidence="2" id="KW-1003">Cell membrane</keyword>
<sequence length="210" mass="22309">MTLTILISFAIMASLLVISPGPNGLLIAKIVPTSGRNAGLAAVMGFMASFYLQGAFVVFGIAVILVQSATAFTIVKLLGAAYLIYIGVKALLQAIRGEFKVSKTAPAKRTRTIVAAFGEGFLTNILNPKTSMFYLAAVPQFLPLGEVTATNVFLLVFIHSSINGIWFFGMVMLLTKLVGVTQSTAVQRWIKGITGTIFIGFGAKLATLRA</sequence>
<feature type="transmembrane region" description="Helical" evidence="6">
    <location>
        <begin position="40"/>
        <end position="65"/>
    </location>
</feature>
<proteinExistence type="predicted"/>
<gene>
    <name evidence="7" type="ORF">GCM10007879_22480</name>
</gene>
<evidence type="ECO:0000256" key="4">
    <source>
        <dbReference type="ARBA" id="ARBA00022989"/>
    </source>
</evidence>
<dbReference type="PANTHER" id="PTHR30086:SF20">
    <property type="entry name" value="ARGININE EXPORTER PROTEIN ARGO-RELATED"/>
    <property type="match status" value="1"/>
</dbReference>
<evidence type="ECO:0000256" key="5">
    <source>
        <dbReference type="ARBA" id="ARBA00023136"/>
    </source>
</evidence>
<accession>A0ABQ5UUD4</accession>
<feature type="transmembrane region" description="Helical" evidence="6">
    <location>
        <begin position="6"/>
        <end position="28"/>
    </location>
</feature>
<dbReference type="InterPro" id="IPR001123">
    <property type="entry name" value="LeuE-type"/>
</dbReference>
<keyword evidence="8" id="KW-1185">Reference proteome</keyword>
<comment type="subcellular location">
    <subcellularLocation>
        <location evidence="1">Cell membrane</location>
        <topology evidence="1">Multi-pass membrane protein</topology>
    </subcellularLocation>
</comment>
<feature type="transmembrane region" description="Helical" evidence="6">
    <location>
        <begin position="152"/>
        <end position="174"/>
    </location>
</feature>
<keyword evidence="5 6" id="KW-0472">Membrane</keyword>
<reference evidence="7" key="1">
    <citation type="journal article" date="2014" name="Int. J. Syst. Evol. Microbiol.">
        <title>Complete genome of a new Firmicutes species belonging to the dominant human colonic microbiota ('Ruminococcus bicirculans') reveals two chromosomes and a selective capacity to utilize plant glucans.</title>
        <authorList>
            <consortium name="NISC Comparative Sequencing Program"/>
            <person name="Wegmann U."/>
            <person name="Louis P."/>
            <person name="Goesmann A."/>
            <person name="Henrissat B."/>
            <person name="Duncan S.H."/>
            <person name="Flint H.J."/>
        </authorList>
    </citation>
    <scope>NUCLEOTIDE SEQUENCE</scope>
    <source>
        <strain evidence="7">NBRC 107169</strain>
    </source>
</reference>
<keyword evidence="4 6" id="KW-1133">Transmembrane helix</keyword>
<evidence type="ECO:0000256" key="3">
    <source>
        <dbReference type="ARBA" id="ARBA00022692"/>
    </source>
</evidence>